<feature type="transmembrane region" description="Helical" evidence="6">
    <location>
        <begin position="187"/>
        <end position="208"/>
    </location>
</feature>
<feature type="transmembrane region" description="Helical" evidence="6">
    <location>
        <begin position="40"/>
        <end position="59"/>
    </location>
</feature>
<evidence type="ECO:0000256" key="1">
    <source>
        <dbReference type="ARBA" id="ARBA00004141"/>
    </source>
</evidence>
<gene>
    <name evidence="7" type="ORF">M441DRAFT_454642</name>
</gene>
<dbReference type="Pfam" id="PF01184">
    <property type="entry name" value="Gpr1_Fun34_YaaH"/>
    <property type="match status" value="1"/>
</dbReference>
<dbReference type="PANTHER" id="PTHR31123:SF7">
    <property type="entry name" value="MARVEL DOMAIN-CONTAINING PROTEIN"/>
    <property type="match status" value="1"/>
</dbReference>
<keyword evidence="3 6" id="KW-0812">Transmembrane</keyword>
<keyword evidence="4 6" id="KW-1133">Transmembrane helix</keyword>
<keyword evidence="5 6" id="KW-0472">Membrane</keyword>
<feature type="transmembrane region" description="Helical" evidence="6">
    <location>
        <begin position="66"/>
        <end position="86"/>
    </location>
</feature>
<comment type="subcellular location">
    <subcellularLocation>
        <location evidence="1">Membrane</location>
        <topology evidence="1">Multi-pass membrane protein</topology>
    </subcellularLocation>
</comment>
<accession>A0A2T3YQL6</accession>
<evidence type="ECO:0000256" key="5">
    <source>
        <dbReference type="ARBA" id="ARBA00023136"/>
    </source>
</evidence>
<evidence type="ECO:0000256" key="4">
    <source>
        <dbReference type="ARBA" id="ARBA00022989"/>
    </source>
</evidence>
<dbReference type="Proteomes" id="UP000240493">
    <property type="component" value="Unassembled WGS sequence"/>
</dbReference>
<evidence type="ECO:0000313" key="7">
    <source>
        <dbReference type="EMBL" id="PTB34824.1"/>
    </source>
</evidence>
<dbReference type="AlphaFoldDB" id="A0A2T3YQL6"/>
<evidence type="ECO:0000313" key="8">
    <source>
        <dbReference type="Proteomes" id="UP000240493"/>
    </source>
</evidence>
<feature type="transmembrane region" description="Helical" evidence="6">
    <location>
        <begin position="157"/>
        <end position="180"/>
    </location>
</feature>
<evidence type="ECO:0000256" key="6">
    <source>
        <dbReference type="SAM" id="Phobius"/>
    </source>
</evidence>
<comment type="similarity">
    <text evidence="2">Belongs to the acetate uptake transporter (AceTr) (TC 2.A.96) family.</text>
</comment>
<dbReference type="PANTHER" id="PTHR31123">
    <property type="entry name" value="ACCUMULATION OF DYADS PROTEIN 2-RELATED"/>
    <property type="match status" value="1"/>
</dbReference>
<sequence>MMAPMSHLISSVTNGDEESAEKVQVVYQTLGPRLANPSPLAMGGFATSLLTVSLSMMGFRGVSNQTVFLGDLCFVACIALLISAQWEMVRGNTFSYTVLSAFGLFYGGYGAIMIPSLGVVDVFGGYTPEFYNAMGFFILIWAVLNFFFLVASVAFNIVYICIFITIEVCFTLEASSYFALADGNTRLNIALMKAAGVFGFLAGLLGFYTTAHYLCQDVLPFHIPMGDTSRLVKRWKKAKNIE</sequence>
<dbReference type="InterPro" id="IPR051633">
    <property type="entry name" value="AceTr"/>
</dbReference>
<feature type="transmembrane region" description="Helical" evidence="6">
    <location>
        <begin position="98"/>
        <end position="123"/>
    </location>
</feature>
<keyword evidence="8" id="KW-1185">Reference proteome</keyword>
<proteinExistence type="inferred from homology"/>
<reference evidence="7 8" key="1">
    <citation type="submission" date="2016-07" db="EMBL/GenBank/DDBJ databases">
        <title>Multiple horizontal gene transfer events from other fungi enriched the ability of initially mycotrophic Trichoderma (Ascomycota) to feed on dead plant biomass.</title>
        <authorList>
            <consortium name="DOE Joint Genome Institute"/>
            <person name="Aerts A."/>
            <person name="Atanasova L."/>
            <person name="Chenthamara K."/>
            <person name="Zhang J."/>
            <person name="Grujic M."/>
            <person name="Henrissat B."/>
            <person name="Kuo A."/>
            <person name="Salamov A."/>
            <person name="Lipzen A."/>
            <person name="Labutti K."/>
            <person name="Barry K."/>
            <person name="Miao Y."/>
            <person name="Rahimi M.J."/>
            <person name="Shen Q."/>
            <person name="Grigoriev I.V."/>
            <person name="Kubicek C.P."/>
            <person name="Druzhinina I.S."/>
        </authorList>
    </citation>
    <scope>NUCLEOTIDE SEQUENCE [LARGE SCALE GENOMIC DNA]</scope>
    <source>
        <strain evidence="7 8">CBS 433.97</strain>
    </source>
</reference>
<dbReference type="OrthoDB" id="3648309at2759"/>
<dbReference type="GO" id="GO:0005886">
    <property type="term" value="C:plasma membrane"/>
    <property type="evidence" value="ECO:0007669"/>
    <property type="project" value="TreeGrafter"/>
</dbReference>
<dbReference type="GO" id="GO:0015123">
    <property type="term" value="F:acetate transmembrane transporter activity"/>
    <property type="evidence" value="ECO:0007669"/>
    <property type="project" value="TreeGrafter"/>
</dbReference>
<evidence type="ECO:0000256" key="3">
    <source>
        <dbReference type="ARBA" id="ARBA00022692"/>
    </source>
</evidence>
<dbReference type="EMBL" id="KZ679294">
    <property type="protein sequence ID" value="PTB34824.1"/>
    <property type="molecule type" value="Genomic_DNA"/>
</dbReference>
<evidence type="ECO:0008006" key="9">
    <source>
        <dbReference type="Google" id="ProtNLM"/>
    </source>
</evidence>
<feature type="transmembrane region" description="Helical" evidence="6">
    <location>
        <begin position="130"/>
        <end position="151"/>
    </location>
</feature>
<protein>
    <recommendedName>
        <fullName evidence="9">GPR1/FUN34/YaaH-class plasma membrane protein</fullName>
    </recommendedName>
</protein>
<evidence type="ECO:0000256" key="2">
    <source>
        <dbReference type="ARBA" id="ARBA00005587"/>
    </source>
</evidence>
<name>A0A2T3YQL6_TRIA4</name>
<dbReference type="InterPro" id="IPR000791">
    <property type="entry name" value="Gpr1/Fun34/SatP-like"/>
</dbReference>
<organism evidence="7 8">
    <name type="scientific">Trichoderma asperellum (strain ATCC 204424 / CBS 433.97 / NBRC 101777)</name>
    <dbReference type="NCBI Taxonomy" id="1042311"/>
    <lineage>
        <taxon>Eukaryota</taxon>
        <taxon>Fungi</taxon>
        <taxon>Dikarya</taxon>
        <taxon>Ascomycota</taxon>
        <taxon>Pezizomycotina</taxon>
        <taxon>Sordariomycetes</taxon>
        <taxon>Hypocreomycetidae</taxon>
        <taxon>Hypocreales</taxon>
        <taxon>Hypocreaceae</taxon>
        <taxon>Trichoderma</taxon>
    </lineage>
</organism>